<keyword evidence="4" id="KW-1185">Reference proteome</keyword>
<dbReference type="EMBL" id="CP018632">
    <property type="protein sequence ID" value="ASJ75856.1"/>
    <property type="molecule type" value="Genomic_DNA"/>
</dbReference>
<dbReference type="Pfam" id="PF10099">
    <property type="entry name" value="RskA_C"/>
    <property type="match status" value="1"/>
</dbReference>
<protein>
    <recommendedName>
        <fullName evidence="2">Anti-sigma K factor RskA C-terminal domain-containing protein</fullName>
    </recommendedName>
</protein>
<feature type="compositionally biased region" description="Basic and acidic residues" evidence="1">
    <location>
        <begin position="93"/>
        <end position="104"/>
    </location>
</feature>
<feature type="region of interest" description="Disordered" evidence="1">
    <location>
        <begin position="79"/>
        <end position="117"/>
    </location>
</feature>
<name>A0A2Z2NWL6_9GAMM</name>
<dbReference type="InterPro" id="IPR018764">
    <property type="entry name" value="RskA_C"/>
</dbReference>
<evidence type="ECO:0000313" key="3">
    <source>
        <dbReference type="EMBL" id="ASJ75856.1"/>
    </source>
</evidence>
<dbReference type="Proteomes" id="UP000250079">
    <property type="component" value="Chromosome"/>
</dbReference>
<feature type="domain" description="Anti-sigma K factor RskA C-terminal" evidence="2">
    <location>
        <begin position="132"/>
        <end position="259"/>
    </location>
</feature>
<feature type="compositionally biased region" description="Polar residues" evidence="1">
    <location>
        <begin position="79"/>
        <end position="92"/>
    </location>
</feature>
<reference evidence="3 4" key="1">
    <citation type="submission" date="2016-12" db="EMBL/GenBank/DDBJ databases">
        <authorList>
            <person name="Song W.-J."/>
            <person name="Kurnit D.M."/>
        </authorList>
    </citation>
    <scope>NUCLEOTIDE SEQUENCE [LARGE SCALE GENOMIC DNA]</scope>
    <source>
        <strain evidence="3 4">IMCC3135</strain>
    </source>
</reference>
<accession>A0A2Z2NWL6</accession>
<dbReference type="GO" id="GO:0016989">
    <property type="term" value="F:sigma factor antagonist activity"/>
    <property type="evidence" value="ECO:0007669"/>
    <property type="project" value="TreeGrafter"/>
</dbReference>
<dbReference type="KEGG" id="gai:IMCC3135_29025"/>
<dbReference type="GO" id="GO:0006417">
    <property type="term" value="P:regulation of translation"/>
    <property type="evidence" value="ECO:0007669"/>
    <property type="project" value="TreeGrafter"/>
</dbReference>
<evidence type="ECO:0000256" key="1">
    <source>
        <dbReference type="SAM" id="MobiDB-lite"/>
    </source>
</evidence>
<dbReference type="PANTHER" id="PTHR37461:SF1">
    <property type="entry name" value="ANTI-SIGMA-K FACTOR RSKA"/>
    <property type="match status" value="1"/>
</dbReference>
<dbReference type="PANTHER" id="PTHR37461">
    <property type="entry name" value="ANTI-SIGMA-K FACTOR RSKA"/>
    <property type="match status" value="1"/>
</dbReference>
<organism evidence="3 4">
    <name type="scientific">Granulosicoccus antarcticus IMCC3135</name>
    <dbReference type="NCBI Taxonomy" id="1192854"/>
    <lineage>
        <taxon>Bacteria</taxon>
        <taxon>Pseudomonadati</taxon>
        <taxon>Pseudomonadota</taxon>
        <taxon>Gammaproteobacteria</taxon>
        <taxon>Chromatiales</taxon>
        <taxon>Granulosicoccaceae</taxon>
        <taxon>Granulosicoccus</taxon>
    </lineage>
</organism>
<dbReference type="AlphaFoldDB" id="A0A2Z2NWL6"/>
<proteinExistence type="predicted"/>
<dbReference type="InterPro" id="IPR051474">
    <property type="entry name" value="Anti-sigma-K/W_factor"/>
</dbReference>
<evidence type="ECO:0000259" key="2">
    <source>
        <dbReference type="Pfam" id="PF10099"/>
    </source>
</evidence>
<gene>
    <name evidence="3" type="ORF">IMCC3135_29025</name>
</gene>
<evidence type="ECO:0000313" key="4">
    <source>
        <dbReference type="Proteomes" id="UP000250079"/>
    </source>
</evidence>
<dbReference type="RefSeq" id="WP_088920705.1">
    <property type="nucleotide sequence ID" value="NZ_CP018632.1"/>
</dbReference>
<dbReference type="GO" id="GO:0005886">
    <property type="term" value="C:plasma membrane"/>
    <property type="evidence" value="ECO:0007669"/>
    <property type="project" value="InterPro"/>
</dbReference>
<dbReference type="OrthoDB" id="5298046at2"/>
<sequence>MTTPDEQWWEAQAGEYVLGTLRGAERDVFEKILAVDEEVRGRVERWQQRLSDLDVLTLPIQPPDYLLPAIMSRISEINNTSSGKQQSLTSTEQQHREESARPEPSKSTTGQRLRSLSNRRSNTIWKSVAGLATAATIAMAAFVLQTVNRDVESLSPILQTVSVVQNEQKEAIWLLSTQSGTNQLQVVALTAPPVEADKSYQLWMIKPDNAGVSSVGLLSQTEGESQALTLPIGTDQAQLFAVSLEPKGGSPEAGPTGPVLFQGTIINL</sequence>